<keyword evidence="1" id="KW-0472">Membrane</keyword>
<dbReference type="RefSeq" id="XP_033446354.1">
    <property type="nucleotide sequence ID" value="XM_033588348.1"/>
</dbReference>
<reference evidence="2" key="1">
    <citation type="journal article" date="2020" name="Stud. Mycol.">
        <title>101 Dothideomycetes genomes: a test case for predicting lifestyles and emergence of pathogens.</title>
        <authorList>
            <person name="Haridas S."/>
            <person name="Albert R."/>
            <person name="Binder M."/>
            <person name="Bloem J."/>
            <person name="Labutti K."/>
            <person name="Salamov A."/>
            <person name="Andreopoulos B."/>
            <person name="Baker S."/>
            <person name="Barry K."/>
            <person name="Bills G."/>
            <person name="Bluhm B."/>
            <person name="Cannon C."/>
            <person name="Castanera R."/>
            <person name="Culley D."/>
            <person name="Daum C."/>
            <person name="Ezra D."/>
            <person name="Gonzalez J."/>
            <person name="Henrissat B."/>
            <person name="Kuo A."/>
            <person name="Liang C."/>
            <person name="Lipzen A."/>
            <person name="Lutzoni F."/>
            <person name="Magnuson J."/>
            <person name="Mondo S."/>
            <person name="Nolan M."/>
            <person name="Ohm R."/>
            <person name="Pangilinan J."/>
            <person name="Park H.-J."/>
            <person name="Ramirez L."/>
            <person name="Alfaro M."/>
            <person name="Sun H."/>
            <person name="Tritt A."/>
            <person name="Yoshinaga Y."/>
            <person name="Zwiers L.-H."/>
            <person name="Turgeon B."/>
            <person name="Goodwin S."/>
            <person name="Spatafora J."/>
            <person name="Crous P."/>
            <person name="Grigoriev I."/>
        </authorList>
    </citation>
    <scope>NUCLEOTIDE SEQUENCE</scope>
    <source>
        <strain evidence="2">CBS 183.55</strain>
    </source>
</reference>
<evidence type="ECO:0000313" key="3">
    <source>
        <dbReference type="Proteomes" id="UP000800082"/>
    </source>
</evidence>
<proteinExistence type="predicted"/>
<keyword evidence="1" id="KW-0812">Transmembrane</keyword>
<evidence type="ECO:0000313" key="2">
    <source>
        <dbReference type="EMBL" id="KAF1926102.1"/>
    </source>
</evidence>
<accession>A0A6A5REJ1</accession>
<gene>
    <name evidence="2" type="ORF">M421DRAFT_224838</name>
</gene>
<evidence type="ECO:0000256" key="1">
    <source>
        <dbReference type="SAM" id="Phobius"/>
    </source>
</evidence>
<dbReference type="Proteomes" id="UP000800082">
    <property type="component" value="Unassembled WGS sequence"/>
</dbReference>
<keyword evidence="3" id="KW-1185">Reference proteome</keyword>
<sequence>MYGWPFTVSYRCGDIVLEKQGQVQATTIQKDRPLDAAHVPIQLCIYSRRQAGLLGLRQANSSCEFDLHSAANLCVYFLRYIDGTAVGLVLASSEMLASETPWPGCTRFWSSLLVFLVLLQCPTRQPRPRRGYLLRLWWFSDRINGYPPSAGFKCRRQYEEGHRQHRSHNCVHCWQRHIPLHVPNQACAGVPACKDSIVILYVSITVDLFLIRCLFVRRKRQTEKEKMGEGEPRLFGSDRFGEQIRIVAKRAFR</sequence>
<name>A0A6A5REJ1_9PLEO</name>
<dbReference type="EMBL" id="ML978979">
    <property type="protein sequence ID" value="KAF1926102.1"/>
    <property type="molecule type" value="Genomic_DNA"/>
</dbReference>
<keyword evidence="1" id="KW-1133">Transmembrane helix</keyword>
<dbReference type="GeneID" id="54345995"/>
<dbReference type="AlphaFoldDB" id="A0A6A5REJ1"/>
<protein>
    <submittedName>
        <fullName evidence="2">Uncharacterized protein</fullName>
    </submittedName>
</protein>
<organism evidence="2 3">
    <name type="scientific">Didymella exigua CBS 183.55</name>
    <dbReference type="NCBI Taxonomy" id="1150837"/>
    <lineage>
        <taxon>Eukaryota</taxon>
        <taxon>Fungi</taxon>
        <taxon>Dikarya</taxon>
        <taxon>Ascomycota</taxon>
        <taxon>Pezizomycotina</taxon>
        <taxon>Dothideomycetes</taxon>
        <taxon>Pleosporomycetidae</taxon>
        <taxon>Pleosporales</taxon>
        <taxon>Pleosporineae</taxon>
        <taxon>Didymellaceae</taxon>
        <taxon>Didymella</taxon>
    </lineage>
</organism>
<feature type="transmembrane region" description="Helical" evidence="1">
    <location>
        <begin position="197"/>
        <end position="216"/>
    </location>
</feature>